<feature type="coiled-coil region" evidence="5">
    <location>
        <begin position="816"/>
        <end position="850"/>
    </location>
</feature>
<dbReference type="InterPro" id="IPR002558">
    <property type="entry name" value="ILWEQ_dom"/>
</dbReference>
<name>A0ABD6EB44_9BILA</name>
<dbReference type="PROSITE" id="PS50942">
    <property type="entry name" value="ENTH"/>
    <property type="match status" value="1"/>
</dbReference>
<evidence type="ECO:0000256" key="5">
    <source>
        <dbReference type="SAM" id="Coils"/>
    </source>
</evidence>
<gene>
    <name evidence="8" type="ORF">AB6A40_003917</name>
</gene>
<dbReference type="InterPro" id="IPR013809">
    <property type="entry name" value="ENTH"/>
</dbReference>
<dbReference type="InterPro" id="IPR030224">
    <property type="entry name" value="Sla2_fam"/>
</dbReference>
<dbReference type="Gene3D" id="1.25.40.90">
    <property type="match status" value="1"/>
</dbReference>
<evidence type="ECO:0000256" key="1">
    <source>
        <dbReference type="ARBA" id="ARBA00004496"/>
    </source>
</evidence>
<dbReference type="PANTHER" id="PTHR10407">
    <property type="entry name" value="HUNTINGTIN INTERACTING PROTEIN 1"/>
    <property type="match status" value="1"/>
</dbReference>
<keyword evidence="9" id="KW-1185">Reference proteome</keyword>
<dbReference type="InterPro" id="IPR008942">
    <property type="entry name" value="ENTH_VHS"/>
</dbReference>
<dbReference type="PANTHER" id="PTHR10407:SF15">
    <property type="entry name" value="HUNTINGTIN INTERACTING PROTEIN 1"/>
    <property type="match status" value="1"/>
</dbReference>
<comment type="caution">
    <text evidence="8">The sequence shown here is derived from an EMBL/GenBank/DDBJ whole genome shotgun (WGS) entry which is preliminary data.</text>
</comment>
<keyword evidence="3" id="KW-0963">Cytoplasm</keyword>
<feature type="domain" description="ENTH" evidence="6">
    <location>
        <begin position="11"/>
        <end position="140"/>
    </location>
</feature>
<dbReference type="PROSITE" id="PS50945">
    <property type="entry name" value="I_LWEQ"/>
    <property type="match status" value="1"/>
</dbReference>
<protein>
    <recommendedName>
        <fullName evidence="10">Huntingtin interacting protein 1</fullName>
    </recommendedName>
</protein>
<dbReference type="Pfam" id="PF07651">
    <property type="entry name" value="ANTH"/>
    <property type="match status" value="1"/>
</dbReference>
<dbReference type="InterPro" id="IPR035964">
    <property type="entry name" value="I/LWEQ_dom_sf"/>
</dbReference>
<dbReference type="GO" id="GO:0005737">
    <property type="term" value="C:cytoplasm"/>
    <property type="evidence" value="ECO:0007669"/>
    <property type="project" value="UniProtKB-SubCell"/>
</dbReference>
<dbReference type="EMBL" id="JBGFUD010002138">
    <property type="protein sequence ID" value="MFH4977208.1"/>
    <property type="molecule type" value="Genomic_DNA"/>
</dbReference>
<dbReference type="FunFam" id="1.20.1410.10:FF:000006">
    <property type="entry name" value="Huntingtin interacting protein"/>
    <property type="match status" value="1"/>
</dbReference>
<evidence type="ECO:0000313" key="9">
    <source>
        <dbReference type="Proteomes" id="UP001608902"/>
    </source>
</evidence>
<dbReference type="Pfam" id="PF01608">
    <property type="entry name" value="I_LWEQ"/>
    <property type="match status" value="1"/>
</dbReference>
<feature type="coiled-coil region" evidence="5">
    <location>
        <begin position="457"/>
        <end position="660"/>
    </location>
</feature>
<dbReference type="Gene3D" id="1.20.5.1700">
    <property type="match status" value="1"/>
</dbReference>
<dbReference type="SUPFAM" id="SSF48464">
    <property type="entry name" value="ENTH/VHS domain"/>
    <property type="match status" value="1"/>
</dbReference>
<evidence type="ECO:0000256" key="3">
    <source>
        <dbReference type="ARBA" id="ARBA00022490"/>
    </source>
</evidence>
<keyword evidence="4" id="KW-0009">Actin-binding</keyword>
<proteinExistence type="inferred from homology"/>
<dbReference type="InterPro" id="IPR011417">
    <property type="entry name" value="ANTH_dom"/>
</dbReference>
<dbReference type="Gene3D" id="1.20.1410.10">
    <property type="entry name" value="I/LWEQ domain"/>
    <property type="match status" value="1"/>
</dbReference>
<feature type="domain" description="I/LWEQ" evidence="7">
    <location>
        <begin position="811"/>
        <end position="1052"/>
    </location>
</feature>
<accession>A0ABD6EB44</accession>
<reference evidence="8 9" key="1">
    <citation type="submission" date="2024-08" db="EMBL/GenBank/DDBJ databases">
        <title>Gnathostoma spinigerum genome.</title>
        <authorList>
            <person name="Gonzalez-Bertolin B."/>
            <person name="Monzon S."/>
            <person name="Zaballos A."/>
            <person name="Jimenez P."/>
            <person name="Dekumyoy P."/>
            <person name="Varona S."/>
            <person name="Cuesta I."/>
            <person name="Sumanam S."/>
            <person name="Adisakwattana P."/>
            <person name="Gasser R.B."/>
            <person name="Hernandez-Gonzalez A."/>
            <person name="Young N.D."/>
            <person name="Perteguer M.J."/>
        </authorList>
    </citation>
    <scope>NUCLEOTIDE SEQUENCE [LARGE SCALE GENOMIC DNA]</scope>
    <source>
        <strain evidence="8">AL3</strain>
        <tissue evidence="8">Liver</tissue>
    </source>
</reference>
<evidence type="ECO:0000259" key="6">
    <source>
        <dbReference type="PROSITE" id="PS50942"/>
    </source>
</evidence>
<evidence type="ECO:0000256" key="4">
    <source>
        <dbReference type="ARBA" id="ARBA00023203"/>
    </source>
</evidence>
<evidence type="ECO:0000256" key="2">
    <source>
        <dbReference type="ARBA" id="ARBA00010135"/>
    </source>
</evidence>
<evidence type="ECO:0008006" key="10">
    <source>
        <dbReference type="Google" id="ProtNLM"/>
    </source>
</evidence>
<evidence type="ECO:0000313" key="8">
    <source>
        <dbReference type="EMBL" id="MFH4977208.1"/>
    </source>
</evidence>
<evidence type="ECO:0000259" key="7">
    <source>
        <dbReference type="PROSITE" id="PS50945"/>
    </source>
</evidence>
<dbReference type="SUPFAM" id="SSF109885">
    <property type="entry name" value="I/LWEQ domain"/>
    <property type="match status" value="1"/>
</dbReference>
<keyword evidence="5" id="KW-0175">Coiled coil</keyword>
<dbReference type="GO" id="GO:0003779">
    <property type="term" value="F:actin binding"/>
    <property type="evidence" value="ECO:0007669"/>
    <property type="project" value="UniProtKB-KW"/>
</dbReference>
<dbReference type="SMART" id="SM00307">
    <property type="entry name" value="ILWEQ"/>
    <property type="match status" value="1"/>
</dbReference>
<dbReference type="Proteomes" id="UP001608902">
    <property type="component" value="Unassembled WGS sequence"/>
</dbReference>
<dbReference type="AlphaFoldDB" id="A0ABD6EB44"/>
<dbReference type="CDD" id="cd17006">
    <property type="entry name" value="ANTH_N_HIP1_like"/>
    <property type="match status" value="1"/>
</dbReference>
<comment type="similarity">
    <text evidence="2">Belongs to the SLA2 family.</text>
</comment>
<feature type="coiled-coil region" evidence="5">
    <location>
        <begin position="340"/>
        <end position="421"/>
    </location>
</feature>
<dbReference type="SMART" id="SM00273">
    <property type="entry name" value="ENTH"/>
    <property type="match status" value="1"/>
</dbReference>
<organism evidence="8 9">
    <name type="scientific">Gnathostoma spinigerum</name>
    <dbReference type="NCBI Taxonomy" id="75299"/>
    <lineage>
        <taxon>Eukaryota</taxon>
        <taxon>Metazoa</taxon>
        <taxon>Ecdysozoa</taxon>
        <taxon>Nematoda</taxon>
        <taxon>Chromadorea</taxon>
        <taxon>Rhabditida</taxon>
        <taxon>Spirurina</taxon>
        <taxon>Gnathostomatomorpha</taxon>
        <taxon>Gnathostomatoidea</taxon>
        <taxon>Gnathostomatidae</taxon>
        <taxon>Gnathostoma</taxon>
    </lineage>
</organism>
<dbReference type="FunFam" id="1.25.40.90:FF:000012">
    <property type="entry name" value="Huntingtin interacting protein 1-related"/>
    <property type="match status" value="1"/>
</dbReference>
<sequence length="1062" mass="120990">MSWKVSSTGVSREVFAKQQIISVHKALTKVELPVKQKHVRILIVGTHKEKSAALFWNTISHIELEKNPVVSWKFCHVLHKLIRDGHRKVLDDSYRYTKRIDQLGKFWKHLKTSGYGSANTSYCTMLVSRLEFHKNNPIFPGSLELTESQVNTLINGDIDQVFEVSTELLDQMDNLINLQTTVFETMDVVRWSSVIPQGQCLLAPLILVIVDLSKLYDYLVKMIFRLHEVVPPDTLAGHRERFDSIFIKMKKFYEEASALQYFKYLVSVPTLPAESPDFLQASYMETYQSPQAYLHGDNISESETPPDYNSVIDENLVDVSDETAVGASSADYFQHVPEIIQEKDEVIENLRHEKEQMMMEARSRMEEYQNKLQQMQHENDQLKQKIDELKEENQRNCDIIQNIQNEKSAAAEEQMLELKKQAATDKANFDKMKMAYADVRQVHLEALKKLSNVEKSLSEKEKLCTDSEDALRELKEKIHQYENEKSVMQEEAEKSKNLAEDLGNQLTHFQIEIENLKKNLEEEKNLSKSSEEEKVEKIHRLEEELLESKKNEAKAEEAMNCLKEENDTLKKKIEESQTEINALNETVSQMEKSQLAEKSEYRKSLDKHVAEIDNLVCELDAAKNALSVESHSKEYLLKKLEEERNEANKKEKAAMETQRSTVAELRWRLFAASCEAVCEMLKQAKVEIQSTTSMTFPPQVAFSMLHVVIENCDNVASLIKEEPNGDLLHTVVIFGHILSDTVVFVAAGAYTQSIQYFEPIHKQGALVADTTVKTFTILSEKNFEAARMEYFPKLKKELEKLEDMCLKLPASTDLSMEEIDSQLEQEMKRMDSAIKNAVAKIEKMQELTREKDTGVRLEVNAKILDSCNALMAAIIVLVGKSRAMQEEIVSLGRGTASPREFYKRNHLWTEGLLSAAKAVGVAATVLVQCADEVVTKEGKLERLIVAAQEISASTAQLFVSSRVKADRESEQLAELASASHRVNSCTANVVATVKAGQESLNDTQALDFTHLTLHEAKKEEMESQVRLLGLEAELNRERSRLAELRRRHFHEASVVRSEDNGS</sequence>
<comment type="subcellular location">
    <subcellularLocation>
        <location evidence="1">Cytoplasm</location>
    </subcellularLocation>
</comment>